<proteinExistence type="predicted"/>
<evidence type="ECO:0000256" key="1">
    <source>
        <dbReference type="SAM" id="Phobius"/>
    </source>
</evidence>
<gene>
    <name evidence="2" type="ORF">LCGC14_2972360</name>
</gene>
<protein>
    <submittedName>
        <fullName evidence="2">Uncharacterized protein</fullName>
    </submittedName>
</protein>
<evidence type="ECO:0000313" key="2">
    <source>
        <dbReference type="EMBL" id="KKK65615.1"/>
    </source>
</evidence>
<comment type="caution">
    <text evidence="2">The sequence shown here is derived from an EMBL/GenBank/DDBJ whole genome shotgun (WGS) entry which is preliminary data.</text>
</comment>
<name>A0A0F8XWH5_9ZZZZ</name>
<organism evidence="2">
    <name type="scientific">marine sediment metagenome</name>
    <dbReference type="NCBI Taxonomy" id="412755"/>
    <lineage>
        <taxon>unclassified sequences</taxon>
        <taxon>metagenomes</taxon>
        <taxon>ecological metagenomes</taxon>
    </lineage>
</organism>
<feature type="transmembrane region" description="Helical" evidence="1">
    <location>
        <begin position="21"/>
        <end position="42"/>
    </location>
</feature>
<keyword evidence="1" id="KW-1133">Transmembrane helix</keyword>
<keyword evidence="1" id="KW-0472">Membrane</keyword>
<dbReference type="EMBL" id="LAZR01060463">
    <property type="protein sequence ID" value="KKK65615.1"/>
    <property type="molecule type" value="Genomic_DNA"/>
</dbReference>
<reference evidence="2" key="1">
    <citation type="journal article" date="2015" name="Nature">
        <title>Complex archaea that bridge the gap between prokaryotes and eukaryotes.</title>
        <authorList>
            <person name="Spang A."/>
            <person name="Saw J.H."/>
            <person name="Jorgensen S.L."/>
            <person name="Zaremba-Niedzwiedzka K."/>
            <person name="Martijn J."/>
            <person name="Lind A.E."/>
            <person name="van Eijk R."/>
            <person name="Schleper C."/>
            <person name="Guy L."/>
            <person name="Ettema T.J."/>
        </authorList>
    </citation>
    <scope>NUCLEOTIDE SEQUENCE</scope>
</reference>
<accession>A0A0F8XWH5</accession>
<dbReference type="AlphaFoldDB" id="A0A0F8XWH5"/>
<sequence>MPMLRNQKDWRYRVALTYFRVAFPWLGDGALDRLCVLAVMYLNDPDYFK</sequence>
<keyword evidence="1" id="KW-0812">Transmembrane</keyword>